<feature type="compositionally biased region" description="Low complexity" evidence="2">
    <location>
        <begin position="514"/>
        <end position="527"/>
    </location>
</feature>
<dbReference type="GeneID" id="94833489"/>
<keyword evidence="1" id="KW-0175">Coiled coil</keyword>
<feature type="coiled-coil region" evidence="1">
    <location>
        <begin position="79"/>
        <end position="286"/>
    </location>
</feature>
<evidence type="ECO:0000313" key="3">
    <source>
        <dbReference type="EMBL" id="OHT13677.1"/>
    </source>
</evidence>
<feature type="region of interest" description="Disordered" evidence="2">
    <location>
        <begin position="379"/>
        <end position="424"/>
    </location>
</feature>
<feature type="compositionally biased region" description="Low complexity" evidence="2">
    <location>
        <begin position="394"/>
        <end position="405"/>
    </location>
</feature>
<reference evidence="3" key="1">
    <citation type="submission" date="2016-10" db="EMBL/GenBank/DDBJ databases">
        <authorList>
            <person name="Benchimol M."/>
            <person name="Almeida L.G."/>
            <person name="Vasconcelos A.T."/>
            <person name="Perreira-Neves A."/>
            <person name="Rosa I.A."/>
            <person name="Tasca T."/>
            <person name="Bogo M.R."/>
            <person name="de Souza W."/>
        </authorList>
    </citation>
    <scope>NUCLEOTIDE SEQUENCE [LARGE SCALE GENOMIC DNA]</scope>
    <source>
        <strain evidence="3">K</strain>
    </source>
</reference>
<dbReference type="EMBL" id="MLAK01000493">
    <property type="protein sequence ID" value="OHT13677.1"/>
    <property type="molecule type" value="Genomic_DNA"/>
</dbReference>
<feature type="compositionally biased region" description="Polar residues" evidence="2">
    <location>
        <begin position="27"/>
        <end position="50"/>
    </location>
</feature>
<dbReference type="Proteomes" id="UP000179807">
    <property type="component" value="Unassembled WGS sequence"/>
</dbReference>
<feature type="region of interest" description="Disordered" evidence="2">
    <location>
        <begin position="327"/>
        <end position="367"/>
    </location>
</feature>
<name>A0A1J4KVX9_9EUKA</name>
<accession>A0A1J4KVX9</accession>
<dbReference type="AlphaFoldDB" id="A0A1J4KVX9"/>
<evidence type="ECO:0000313" key="4">
    <source>
        <dbReference type="Proteomes" id="UP000179807"/>
    </source>
</evidence>
<keyword evidence="4" id="KW-1185">Reference proteome</keyword>
<protein>
    <submittedName>
        <fullName evidence="3">Uncharacterized protein</fullName>
    </submittedName>
</protein>
<feature type="compositionally biased region" description="Polar residues" evidence="2">
    <location>
        <begin position="338"/>
        <end position="351"/>
    </location>
</feature>
<organism evidence="3 4">
    <name type="scientific">Tritrichomonas foetus</name>
    <dbReference type="NCBI Taxonomy" id="1144522"/>
    <lineage>
        <taxon>Eukaryota</taxon>
        <taxon>Metamonada</taxon>
        <taxon>Parabasalia</taxon>
        <taxon>Tritrichomonadida</taxon>
        <taxon>Tritrichomonadidae</taxon>
        <taxon>Tritrichomonas</taxon>
    </lineage>
</organism>
<feature type="region of interest" description="Disordered" evidence="2">
    <location>
        <begin position="479"/>
        <end position="538"/>
    </location>
</feature>
<comment type="caution">
    <text evidence="3">The sequence shown here is derived from an EMBL/GenBank/DDBJ whole genome shotgun (WGS) entry which is preliminary data.</text>
</comment>
<sequence length="615" mass="70582">MKLRQKSDTSDQYQQHQEHKSSKSKFNETTSSGKKVRTSFTNQSPTQTPTIESHFMQIEDGLSRHHDYIQANLSRIPFFESSEKAEEELRQLLQKLQNIDQINITPEEKPDINGQLSLIKKQHQALSEEEQRIAKLRAMTDDSKAREDAEYEEVLGRLKKAKKELASLQKTVTQYNEESTAAKNKLEKAHNDLNSRQKKIQQLQDEEKRLLKLQKQSRQELKSLQIEVNDANCEEAVIAEIESQIEANTRELNRMTKLYEEKKKQIQAKNERIQSLLRDTENIETKLDEAVGYASAVTEKKRQESYLLSESEDLSLSKSGLSSIPKFGSIRGAYSPRTPRSSAKPVSQGSPTHGKRRALSNSAELKSTLNEIKKDDLATSKDRYQRDETDDEISLSLNNSSLLNNDSDDVGIHQNNEDDDDDITRRSVELDLSSSSNKYQYNYNNNFAEEEEEEELYNYSRNSHNRTNDIYKSSSAIDEIEEEETEFSNAKNSLLSDDDDDEYENRSFTGSLTNSYQNSYRSQNNSRPRVHFSSEDDDIDIKSLNELDSDDDDDSDEDEEVKKLIMKNKKRQSNNLRVSFNKPSLTSAAMDAINMPISDRSKVVRKVEAVTSSIK</sequence>
<evidence type="ECO:0000256" key="2">
    <source>
        <dbReference type="SAM" id="MobiDB-lite"/>
    </source>
</evidence>
<proteinExistence type="predicted"/>
<dbReference type="RefSeq" id="XP_068366813.1">
    <property type="nucleotide sequence ID" value="XM_068498785.1"/>
</dbReference>
<dbReference type="VEuPathDB" id="TrichDB:TRFO_16111"/>
<evidence type="ECO:0000256" key="1">
    <source>
        <dbReference type="SAM" id="Coils"/>
    </source>
</evidence>
<feature type="region of interest" description="Disordered" evidence="2">
    <location>
        <begin position="1"/>
        <end position="50"/>
    </location>
</feature>
<gene>
    <name evidence="3" type="ORF">TRFO_16111</name>
</gene>